<feature type="compositionally biased region" description="Polar residues" evidence="1">
    <location>
        <begin position="74"/>
        <end position="83"/>
    </location>
</feature>
<dbReference type="OrthoDB" id="4157208at2759"/>
<reference evidence="2 3" key="1">
    <citation type="submission" date="2018-05" db="EMBL/GenBank/DDBJ databases">
        <title>Genome sequencing and assembly of the regulated plant pathogen Lachnellula willkommii and related sister species for the development of diagnostic species identification markers.</title>
        <authorList>
            <person name="Giroux E."/>
            <person name="Bilodeau G."/>
        </authorList>
    </citation>
    <scope>NUCLEOTIDE SEQUENCE [LARGE SCALE GENOMIC DNA]</scope>
    <source>
        <strain evidence="2 3">CBS 160.35</strain>
    </source>
</reference>
<dbReference type="Proteomes" id="UP000443090">
    <property type="component" value="Unassembled WGS sequence"/>
</dbReference>
<evidence type="ECO:0000313" key="2">
    <source>
        <dbReference type="EMBL" id="TVY48507.1"/>
    </source>
</evidence>
<accession>A0A8H8S7Z5</accession>
<feature type="compositionally biased region" description="Low complexity" evidence="1">
    <location>
        <begin position="23"/>
        <end position="73"/>
    </location>
</feature>
<keyword evidence="3" id="KW-1185">Reference proteome</keyword>
<dbReference type="AlphaFoldDB" id="A0A8H8S7Z5"/>
<evidence type="ECO:0000313" key="3">
    <source>
        <dbReference type="Proteomes" id="UP000443090"/>
    </source>
</evidence>
<feature type="compositionally biased region" description="Polar residues" evidence="1">
    <location>
        <begin position="1"/>
        <end position="22"/>
    </location>
</feature>
<protein>
    <recommendedName>
        <fullName evidence="4">Thiol methyltransferase</fullName>
    </recommendedName>
</protein>
<comment type="caution">
    <text evidence="2">The sequence shown here is derived from an EMBL/GenBank/DDBJ whole genome shotgun (WGS) entry which is preliminary data.</text>
</comment>
<name>A0A8H8S7Z5_9HELO</name>
<dbReference type="EMBL" id="QGMI01000045">
    <property type="protein sequence ID" value="TVY48507.1"/>
    <property type="molecule type" value="Genomic_DNA"/>
</dbReference>
<organism evidence="2 3">
    <name type="scientific">Lachnellula occidentalis</name>
    <dbReference type="NCBI Taxonomy" id="215460"/>
    <lineage>
        <taxon>Eukaryota</taxon>
        <taxon>Fungi</taxon>
        <taxon>Dikarya</taxon>
        <taxon>Ascomycota</taxon>
        <taxon>Pezizomycotina</taxon>
        <taxon>Leotiomycetes</taxon>
        <taxon>Helotiales</taxon>
        <taxon>Lachnaceae</taxon>
        <taxon>Lachnellula</taxon>
    </lineage>
</organism>
<evidence type="ECO:0000256" key="1">
    <source>
        <dbReference type="SAM" id="MobiDB-lite"/>
    </source>
</evidence>
<evidence type="ECO:0008006" key="4">
    <source>
        <dbReference type="Google" id="ProtNLM"/>
    </source>
</evidence>
<proteinExistence type="predicted"/>
<gene>
    <name evidence="2" type="ORF">LOCC1_G001220</name>
</gene>
<sequence length="114" mass="12153">MEAPFSSPSHPRPSNQTQPTYFTLSSSKSTNTTSSSAQPSSYSQPPQSQYQSAPAPAQHQQAQTQAAQHQQQPVAGSSDSGGTTPFLRDFNLVAEAAKRAQMAVLMRDMEAVGL</sequence>
<feature type="region of interest" description="Disordered" evidence="1">
    <location>
        <begin position="1"/>
        <end position="86"/>
    </location>
</feature>